<sequence>MLGTRTQWLLGKARRRFRHYTSGKRYPRYKCGATHVPADEFSGYPHRLAREPVRYAKICSRNIGTCLRASIHPPPNRQASGRFWGPKSI</sequence>
<dbReference type="Proteomes" id="UP000663419">
    <property type="component" value="Chromosome 2"/>
</dbReference>
<proteinExistence type="predicted"/>
<protein>
    <submittedName>
        <fullName evidence="1">Nonribosomal peptide synthetase</fullName>
    </submittedName>
</protein>
<accession>A0A8A1LD47</accession>
<dbReference type="AlphaFoldDB" id="A0A8A1LD47"/>
<evidence type="ECO:0000313" key="1">
    <source>
        <dbReference type="EMBL" id="QSS51701.1"/>
    </source>
</evidence>
<dbReference type="EMBL" id="CP069103">
    <property type="protein sequence ID" value="QSS51701.1"/>
    <property type="molecule type" value="Genomic_DNA"/>
</dbReference>
<evidence type="ECO:0000313" key="2">
    <source>
        <dbReference type="Proteomes" id="UP000663419"/>
    </source>
</evidence>
<reference evidence="1" key="1">
    <citation type="submission" date="2021-01" db="EMBL/GenBank/DDBJ databases">
        <title>Chromosome-level genome assembly of a human fungal pathogen reveals clustering of transcriptionally co-regulated genes.</title>
        <authorList>
            <person name="Voorhies M."/>
            <person name="Cohen S."/>
            <person name="Shea T.P."/>
            <person name="Petrus S."/>
            <person name="Munoz J.F."/>
            <person name="Poplawski S."/>
            <person name="Goldman W.E."/>
            <person name="Michael T."/>
            <person name="Cuomo C.A."/>
            <person name="Sil A."/>
            <person name="Beyhan S."/>
        </authorList>
    </citation>
    <scope>NUCLEOTIDE SEQUENCE</scope>
    <source>
        <strain evidence="1">H88</strain>
    </source>
</reference>
<organism evidence="1 2">
    <name type="scientific">Ajellomyces capsulatus (strain H88)</name>
    <name type="common">Darling's disease fungus</name>
    <name type="synonym">Histoplasma capsulatum</name>
    <dbReference type="NCBI Taxonomy" id="544711"/>
    <lineage>
        <taxon>Eukaryota</taxon>
        <taxon>Fungi</taxon>
        <taxon>Dikarya</taxon>
        <taxon>Ascomycota</taxon>
        <taxon>Pezizomycotina</taxon>
        <taxon>Eurotiomycetes</taxon>
        <taxon>Eurotiomycetidae</taxon>
        <taxon>Onygenales</taxon>
        <taxon>Ajellomycetaceae</taxon>
        <taxon>Histoplasma</taxon>
    </lineage>
</organism>
<name>A0A8A1LD47_AJEC8</name>
<dbReference type="VEuPathDB" id="FungiDB:I7I53_07081"/>
<gene>
    <name evidence="1" type="primary">sidC</name>
    <name evidence="1" type="ORF">I7I53_07081</name>
</gene>